<proteinExistence type="predicted"/>
<keyword evidence="2" id="KW-1185">Reference proteome</keyword>
<name>A0A1T5JTR8_9FIRM</name>
<dbReference type="AlphaFoldDB" id="A0A1T5JTR8"/>
<dbReference type="InterPro" id="IPR012851">
    <property type="entry name" value="Spore_coat_CotF-like"/>
</dbReference>
<reference evidence="1 2" key="1">
    <citation type="submission" date="2017-02" db="EMBL/GenBank/DDBJ databases">
        <authorList>
            <person name="Peterson S.W."/>
        </authorList>
    </citation>
    <scope>NUCLEOTIDE SEQUENCE [LARGE SCALE GENOMIC DNA]</scope>
    <source>
        <strain evidence="1 2">M1</strain>
    </source>
</reference>
<dbReference type="Gene3D" id="1.20.1260.10">
    <property type="match status" value="1"/>
</dbReference>
<dbReference type="EMBL" id="FUZT01000003">
    <property type="protein sequence ID" value="SKC54770.1"/>
    <property type="molecule type" value="Genomic_DNA"/>
</dbReference>
<dbReference type="InterPro" id="IPR012347">
    <property type="entry name" value="Ferritin-like"/>
</dbReference>
<dbReference type="OrthoDB" id="1685263at2"/>
<gene>
    <name evidence="1" type="ORF">SAMN02194393_01327</name>
</gene>
<dbReference type="Proteomes" id="UP000190285">
    <property type="component" value="Unassembled WGS sequence"/>
</dbReference>
<dbReference type="STRING" id="36842.SAMN02194393_01327"/>
<dbReference type="RefSeq" id="WP_079490309.1">
    <property type="nucleotide sequence ID" value="NZ_FUZT01000003.1"/>
</dbReference>
<dbReference type="Pfam" id="PF07875">
    <property type="entry name" value="Coat_F"/>
    <property type="match status" value="1"/>
</dbReference>
<sequence length="92" mass="10711">MSYSLDFSEKELLSDLLMSEEQITHSYTSSIMESTCPDLRNALSICLTNTQNCQFEILDLMNQRGWYKIKEADSVDIENIRNKFSILYNELS</sequence>
<organism evidence="1 2">
    <name type="scientific">Maledivibacter halophilus</name>
    <dbReference type="NCBI Taxonomy" id="36842"/>
    <lineage>
        <taxon>Bacteria</taxon>
        <taxon>Bacillati</taxon>
        <taxon>Bacillota</taxon>
        <taxon>Clostridia</taxon>
        <taxon>Peptostreptococcales</taxon>
        <taxon>Caminicellaceae</taxon>
        <taxon>Maledivibacter</taxon>
    </lineage>
</organism>
<accession>A0A1T5JTR8</accession>
<protein>
    <submittedName>
        <fullName evidence="1">Coat F domain-containing protein</fullName>
    </submittedName>
</protein>
<evidence type="ECO:0000313" key="2">
    <source>
        <dbReference type="Proteomes" id="UP000190285"/>
    </source>
</evidence>
<evidence type="ECO:0000313" key="1">
    <source>
        <dbReference type="EMBL" id="SKC54770.1"/>
    </source>
</evidence>